<keyword evidence="5" id="KW-0029">Amino-acid transport</keyword>
<evidence type="ECO:0000256" key="4">
    <source>
        <dbReference type="ARBA" id="ARBA00022840"/>
    </source>
</evidence>
<accession>A0A6G4W6B1</accession>
<dbReference type="GO" id="GO:0015658">
    <property type="term" value="F:branched-chain amino acid transmembrane transporter activity"/>
    <property type="evidence" value="ECO:0007669"/>
    <property type="project" value="TreeGrafter"/>
</dbReference>
<keyword evidence="3" id="KW-0547">Nucleotide-binding</keyword>
<dbReference type="AlphaFoldDB" id="A0A6G4W6B1"/>
<protein>
    <submittedName>
        <fullName evidence="7">ABC transporter ATP-binding protein</fullName>
    </submittedName>
</protein>
<dbReference type="InterPro" id="IPR003593">
    <property type="entry name" value="AAA+_ATPase"/>
</dbReference>
<comment type="caution">
    <text evidence="7">The sequence shown here is derived from an EMBL/GenBank/DDBJ whole genome shotgun (WGS) entry which is preliminary data.</text>
</comment>
<dbReference type="SUPFAM" id="SSF52540">
    <property type="entry name" value="P-loop containing nucleoside triphosphate hydrolases"/>
    <property type="match status" value="1"/>
</dbReference>
<feature type="domain" description="ABC transporter" evidence="6">
    <location>
        <begin position="6"/>
        <end position="232"/>
    </location>
</feature>
<sequence length="237" mass="26308">MPEPLLEFRDVRSGYAEAVVLDGVSFALPAHGSLAVLGRNGVGKTTLLLTAMGFVPLVRGSVLFNGRDISRLPPHKRAWMGLGWVPQEREIFPSLTVEENLKVGWRRGRWDLDAVYGLFPRLKERRVNMGHQLSGGEQQMLTIARTLMTNPAVLLLDEPLEGLAPIIVEELTAAIRQMAEDGIALVLIEQHANVALRLTKEAVLIERGIIAHRAQSSDLLDNPGMLDRYLGLRLQER</sequence>
<dbReference type="PANTHER" id="PTHR43820">
    <property type="entry name" value="HIGH-AFFINITY BRANCHED-CHAIN AMINO ACID TRANSPORT ATP-BINDING PROTEIN LIVF"/>
    <property type="match status" value="1"/>
</dbReference>
<gene>
    <name evidence="7" type="ORF">G6N73_02645</name>
</gene>
<dbReference type="InterPro" id="IPR027417">
    <property type="entry name" value="P-loop_NTPase"/>
</dbReference>
<dbReference type="GO" id="GO:0005524">
    <property type="term" value="F:ATP binding"/>
    <property type="evidence" value="ECO:0007669"/>
    <property type="project" value="UniProtKB-KW"/>
</dbReference>
<dbReference type="Pfam" id="PF00005">
    <property type="entry name" value="ABC_tran"/>
    <property type="match status" value="1"/>
</dbReference>
<comment type="similarity">
    <text evidence="1">Belongs to the ABC transporter superfamily.</text>
</comment>
<keyword evidence="8" id="KW-1185">Reference proteome</keyword>
<name>A0A6G4W6B1_9HYPH</name>
<organism evidence="7 8">
    <name type="scientific">Allomesorhizobium camelthorni</name>
    <dbReference type="NCBI Taxonomy" id="475069"/>
    <lineage>
        <taxon>Bacteria</taxon>
        <taxon>Pseudomonadati</taxon>
        <taxon>Pseudomonadota</taxon>
        <taxon>Alphaproteobacteria</taxon>
        <taxon>Hyphomicrobiales</taxon>
        <taxon>Phyllobacteriaceae</taxon>
        <taxon>Allomesorhizobium</taxon>
    </lineage>
</organism>
<evidence type="ECO:0000259" key="6">
    <source>
        <dbReference type="PROSITE" id="PS50893"/>
    </source>
</evidence>
<dbReference type="EMBL" id="JAAKZF010000002">
    <property type="protein sequence ID" value="NGO50084.1"/>
    <property type="molecule type" value="Genomic_DNA"/>
</dbReference>
<dbReference type="Proteomes" id="UP001642900">
    <property type="component" value="Unassembled WGS sequence"/>
</dbReference>
<evidence type="ECO:0000256" key="2">
    <source>
        <dbReference type="ARBA" id="ARBA00022448"/>
    </source>
</evidence>
<dbReference type="InterPro" id="IPR017871">
    <property type="entry name" value="ABC_transporter-like_CS"/>
</dbReference>
<dbReference type="Gene3D" id="3.40.50.300">
    <property type="entry name" value="P-loop containing nucleotide triphosphate hydrolases"/>
    <property type="match status" value="1"/>
</dbReference>
<dbReference type="PROSITE" id="PS00211">
    <property type="entry name" value="ABC_TRANSPORTER_1"/>
    <property type="match status" value="1"/>
</dbReference>
<dbReference type="PANTHER" id="PTHR43820:SF2">
    <property type="entry name" value="ABC TRANSPORTER ATP-BINDING PROTEIN"/>
    <property type="match status" value="1"/>
</dbReference>
<dbReference type="PROSITE" id="PS50893">
    <property type="entry name" value="ABC_TRANSPORTER_2"/>
    <property type="match status" value="1"/>
</dbReference>
<dbReference type="InterPro" id="IPR052156">
    <property type="entry name" value="BCAA_Transport_ATP-bd_LivF"/>
</dbReference>
<evidence type="ECO:0000256" key="3">
    <source>
        <dbReference type="ARBA" id="ARBA00022741"/>
    </source>
</evidence>
<dbReference type="RefSeq" id="WP_165022992.1">
    <property type="nucleotide sequence ID" value="NZ_JAAKZF010000002.1"/>
</dbReference>
<dbReference type="InterPro" id="IPR003439">
    <property type="entry name" value="ABC_transporter-like_ATP-bd"/>
</dbReference>
<dbReference type="CDD" id="cd03224">
    <property type="entry name" value="ABC_TM1139_LivF_branched"/>
    <property type="match status" value="1"/>
</dbReference>
<evidence type="ECO:0000256" key="5">
    <source>
        <dbReference type="ARBA" id="ARBA00022970"/>
    </source>
</evidence>
<reference evidence="7 8" key="1">
    <citation type="submission" date="2020-02" db="EMBL/GenBank/DDBJ databases">
        <title>Genome sequence of strain CCNWXJ40-4.</title>
        <authorList>
            <person name="Gao J."/>
            <person name="Sun J."/>
        </authorList>
    </citation>
    <scope>NUCLEOTIDE SEQUENCE [LARGE SCALE GENOMIC DNA]</scope>
    <source>
        <strain evidence="7 8">CCNWXJ 40-4</strain>
    </source>
</reference>
<evidence type="ECO:0000256" key="1">
    <source>
        <dbReference type="ARBA" id="ARBA00005417"/>
    </source>
</evidence>
<dbReference type="SMART" id="SM00382">
    <property type="entry name" value="AAA"/>
    <property type="match status" value="1"/>
</dbReference>
<keyword evidence="2" id="KW-0813">Transport</keyword>
<dbReference type="GO" id="GO:0015807">
    <property type="term" value="P:L-amino acid transport"/>
    <property type="evidence" value="ECO:0007669"/>
    <property type="project" value="TreeGrafter"/>
</dbReference>
<keyword evidence="4 7" id="KW-0067">ATP-binding</keyword>
<proteinExistence type="inferred from homology"/>
<dbReference type="GO" id="GO:0016887">
    <property type="term" value="F:ATP hydrolysis activity"/>
    <property type="evidence" value="ECO:0007669"/>
    <property type="project" value="InterPro"/>
</dbReference>
<evidence type="ECO:0000313" key="8">
    <source>
        <dbReference type="Proteomes" id="UP001642900"/>
    </source>
</evidence>
<evidence type="ECO:0000313" key="7">
    <source>
        <dbReference type="EMBL" id="NGO50084.1"/>
    </source>
</evidence>